<comment type="caution">
    <text evidence="10">The sequence shown here is derived from an EMBL/GenBank/DDBJ whole genome shotgun (WGS) entry which is preliminary data.</text>
</comment>
<keyword evidence="5" id="KW-0966">Cell projection</keyword>
<protein>
    <recommendedName>
        <fullName evidence="2">phosphoinositide 5-phosphatase</fullName>
        <ecNumber evidence="2">3.1.3.36</ecNumber>
    </recommendedName>
    <alternativeName>
        <fullName evidence="6">Phosphatidylinositol 4,5-bisphosphate 5-phosphatase</fullName>
    </alternativeName>
</protein>
<dbReference type="PANTHER" id="PTHR47039">
    <property type="entry name" value="INOSITOL POLYPHOSPHATE 5-PHOSPHATASE E"/>
    <property type="match status" value="1"/>
</dbReference>
<keyword evidence="4" id="KW-0443">Lipid metabolism</keyword>
<proteinExistence type="predicted"/>
<feature type="compositionally biased region" description="Polar residues" evidence="7">
    <location>
        <begin position="1"/>
        <end position="13"/>
    </location>
</feature>
<evidence type="ECO:0000256" key="2">
    <source>
        <dbReference type="ARBA" id="ARBA00013044"/>
    </source>
</evidence>
<dbReference type="InterPro" id="IPR036691">
    <property type="entry name" value="Endo/exonu/phosph_ase_sf"/>
</dbReference>
<organism evidence="10">
    <name type="scientific">Menopon gallinae</name>
    <name type="common">poultry shaft louse</name>
    <dbReference type="NCBI Taxonomy" id="328185"/>
    <lineage>
        <taxon>Eukaryota</taxon>
        <taxon>Metazoa</taxon>
        <taxon>Ecdysozoa</taxon>
        <taxon>Arthropoda</taxon>
        <taxon>Hexapoda</taxon>
        <taxon>Insecta</taxon>
        <taxon>Pterygota</taxon>
        <taxon>Neoptera</taxon>
        <taxon>Paraneoptera</taxon>
        <taxon>Psocodea</taxon>
        <taxon>Troctomorpha</taxon>
        <taxon>Phthiraptera</taxon>
        <taxon>Amblycera</taxon>
        <taxon>Menoponidae</taxon>
        <taxon>Menopon</taxon>
    </lineage>
</organism>
<feature type="region of interest" description="Disordered" evidence="7">
    <location>
        <begin position="235"/>
        <end position="259"/>
    </location>
</feature>
<feature type="domain" description="Inositol polyphosphate-related phosphatase" evidence="9">
    <location>
        <begin position="311"/>
        <end position="608"/>
    </location>
</feature>
<dbReference type="Gene3D" id="3.60.10.10">
    <property type="entry name" value="Endonuclease/exonuclease/phosphatase"/>
    <property type="match status" value="1"/>
</dbReference>
<feature type="compositionally biased region" description="Polar residues" evidence="7">
    <location>
        <begin position="52"/>
        <end position="62"/>
    </location>
</feature>
<comment type="subcellular location">
    <subcellularLocation>
        <location evidence="1">Cell projection</location>
        <location evidence="1">Cilium</location>
    </subcellularLocation>
</comment>
<dbReference type="GO" id="GO:0004439">
    <property type="term" value="F:phosphatidylinositol-4,5-bisphosphate 5-phosphatase activity"/>
    <property type="evidence" value="ECO:0007669"/>
    <property type="project" value="UniProtKB-EC"/>
</dbReference>
<gene>
    <name evidence="10" type="ORF">PYX00_000898</name>
</gene>
<evidence type="ECO:0000313" key="10">
    <source>
        <dbReference type="EMBL" id="KAL0279308.1"/>
    </source>
</evidence>
<evidence type="ECO:0000256" key="5">
    <source>
        <dbReference type="ARBA" id="ARBA00023273"/>
    </source>
</evidence>
<feature type="region of interest" description="Disordered" evidence="7">
    <location>
        <begin position="111"/>
        <end position="137"/>
    </location>
</feature>
<dbReference type="EMBL" id="JARGDH010000001">
    <property type="protein sequence ID" value="KAL0279308.1"/>
    <property type="molecule type" value="Genomic_DNA"/>
</dbReference>
<evidence type="ECO:0000256" key="3">
    <source>
        <dbReference type="ARBA" id="ARBA00022801"/>
    </source>
</evidence>
<reference evidence="10" key="1">
    <citation type="journal article" date="2024" name="Gigascience">
        <title>Chromosome-level genome of the poultry shaft louse Menopon gallinae provides insight into the host-switching and adaptive evolution of parasitic lice.</title>
        <authorList>
            <person name="Xu Y."/>
            <person name="Ma L."/>
            <person name="Liu S."/>
            <person name="Liang Y."/>
            <person name="Liu Q."/>
            <person name="He Z."/>
            <person name="Tian L."/>
            <person name="Duan Y."/>
            <person name="Cai W."/>
            <person name="Li H."/>
            <person name="Song F."/>
        </authorList>
    </citation>
    <scope>NUCLEOTIDE SEQUENCE</scope>
    <source>
        <strain evidence="10">Cailab_2023a</strain>
    </source>
</reference>
<keyword evidence="8" id="KW-0472">Membrane</keyword>
<evidence type="ECO:0000256" key="4">
    <source>
        <dbReference type="ARBA" id="ARBA00023098"/>
    </source>
</evidence>
<evidence type="ECO:0000259" key="9">
    <source>
        <dbReference type="SMART" id="SM00128"/>
    </source>
</evidence>
<dbReference type="AlphaFoldDB" id="A0AAW2IC25"/>
<accession>A0AAW2IC25</accession>
<dbReference type="PANTHER" id="PTHR47039:SF1">
    <property type="entry name" value="INOSITOL POLYPHOSPHATE 5-PHOSPHATASE E"/>
    <property type="match status" value="1"/>
</dbReference>
<evidence type="ECO:0000256" key="7">
    <source>
        <dbReference type="SAM" id="MobiDB-lite"/>
    </source>
</evidence>
<evidence type="ECO:0000256" key="8">
    <source>
        <dbReference type="SAM" id="Phobius"/>
    </source>
</evidence>
<keyword evidence="8" id="KW-0812">Transmembrane</keyword>
<dbReference type="GO" id="GO:0005929">
    <property type="term" value="C:cilium"/>
    <property type="evidence" value="ECO:0007669"/>
    <property type="project" value="UniProtKB-SubCell"/>
</dbReference>
<sequence length="648" mass="71970">MGGVEDSQNPSSADKSRSKISLCKLLTQRKARVGCFRACSKDDNADDGQPENVPQASSSPTRNLFRGYSDMESRTTRLSLCCAVTESNSQTPPHSHMFSVSPQVRIAEENSGHSVQTREMASQTTNSHPGTPKERPCTPEMAVAEMYSEIIRDNTNEKFRTMSQCSLSRVVSCPPSPLKSPDDLESTTSTSSSSRNSAIRKVLSQRLSADNLMLSTGSGPELSVSASKLKEIRRRSSSQVVLRSNTAPEQGTDNENDEVSMDSLARQALLAAQVLHLIPTDKARERNFLQGRIAANSLLGPAELERVLPNREIRVFVGTWNMNGQSPPHEINDFMLPEGLEHVPDIIAIGTQESYPERFEWEVKIQETIGPSHVLFHSTALGTIHLAIFIRRDLLWFCSIAEESSLSVRPGVAFRTKGAVAIAFILFGTSFLFITAHLTAHQEKVKARIHDVKRIVRSLDLPKNLPVRFRIKSKDVTQNFDCVFWCGDLNFRLAQAREDVIHWVEEYKFPLQVDLKTDQLTKLITDGTCLSSFSEGSITFPPTYKYDPGTQNFDTSNKHRTPAYTDRILYKSKSGVVSCIAYSSVPSICTSDHKPVWGLYKGSVRPGIDTIPLTAGLFNREVYLEGIKRRAAELGRRDLGLSAVCSIQ</sequence>
<dbReference type="FunFam" id="3.60.10.10:FF:000039">
    <property type="entry name" value="72 kDa inositol polyphosphate 5-phosphatase"/>
    <property type="match status" value="1"/>
</dbReference>
<dbReference type="GO" id="GO:0046856">
    <property type="term" value="P:phosphatidylinositol dephosphorylation"/>
    <property type="evidence" value="ECO:0007669"/>
    <property type="project" value="InterPro"/>
</dbReference>
<evidence type="ECO:0000256" key="6">
    <source>
        <dbReference type="ARBA" id="ARBA00075837"/>
    </source>
</evidence>
<dbReference type="Pfam" id="PF22669">
    <property type="entry name" value="Exo_endo_phos2"/>
    <property type="match status" value="1"/>
</dbReference>
<dbReference type="EC" id="3.1.3.36" evidence="2"/>
<evidence type="ECO:0000256" key="1">
    <source>
        <dbReference type="ARBA" id="ARBA00004138"/>
    </source>
</evidence>
<dbReference type="SUPFAM" id="SSF56219">
    <property type="entry name" value="DNase I-like"/>
    <property type="match status" value="1"/>
</dbReference>
<feature type="compositionally biased region" description="Polar residues" evidence="7">
    <location>
        <begin position="112"/>
        <end position="129"/>
    </location>
</feature>
<dbReference type="EMBL" id="JARGDH010000001">
    <property type="protein sequence ID" value="KAL0279309.1"/>
    <property type="molecule type" value="Genomic_DNA"/>
</dbReference>
<dbReference type="InterPro" id="IPR000300">
    <property type="entry name" value="IPPc"/>
</dbReference>
<feature type="region of interest" description="Disordered" evidence="7">
    <location>
        <begin position="169"/>
        <end position="198"/>
    </location>
</feature>
<feature type="region of interest" description="Disordered" evidence="7">
    <location>
        <begin position="1"/>
        <end position="20"/>
    </location>
</feature>
<dbReference type="SMART" id="SM00128">
    <property type="entry name" value="IPPc"/>
    <property type="match status" value="1"/>
</dbReference>
<name>A0AAW2IC25_9NEOP</name>
<feature type="transmembrane region" description="Helical" evidence="8">
    <location>
        <begin position="419"/>
        <end position="440"/>
    </location>
</feature>
<keyword evidence="3" id="KW-0378">Hydrolase</keyword>
<dbReference type="InterPro" id="IPR053321">
    <property type="entry name" value="IPP-5-Phosphatase_Type_IV"/>
</dbReference>
<keyword evidence="8" id="KW-1133">Transmembrane helix</keyword>
<feature type="region of interest" description="Disordered" evidence="7">
    <location>
        <begin position="41"/>
        <end position="66"/>
    </location>
</feature>